<evidence type="ECO:0000313" key="4">
    <source>
        <dbReference type="Proteomes" id="UP000785679"/>
    </source>
</evidence>
<proteinExistence type="predicted"/>
<dbReference type="Gene3D" id="3.10.580.10">
    <property type="entry name" value="CBS-domain"/>
    <property type="match status" value="1"/>
</dbReference>
<name>A0A8J8NCF2_HALGN</name>
<evidence type="ECO:0000256" key="1">
    <source>
        <dbReference type="PROSITE-ProRule" id="PRU00703"/>
    </source>
</evidence>
<organism evidence="3 4">
    <name type="scientific">Halteria grandinella</name>
    <dbReference type="NCBI Taxonomy" id="5974"/>
    <lineage>
        <taxon>Eukaryota</taxon>
        <taxon>Sar</taxon>
        <taxon>Alveolata</taxon>
        <taxon>Ciliophora</taxon>
        <taxon>Intramacronucleata</taxon>
        <taxon>Spirotrichea</taxon>
        <taxon>Stichotrichia</taxon>
        <taxon>Sporadotrichida</taxon>
        <taxon>Halteriidae</taxon>
        <taxon>Halteria</taxon>
    </lineage>
</organism>
<dbReference type="OrthoDB" id="44789at2759"/>
<keyword evidence="1" id="KW-0129">CBS domain</keyword>
<dbReference type="SUPFAM" id="SSF54631">
    <property type="entry name" value="CBS-domain pair"/>
    <property type="match status" value="1"/>
</dbReference>
<evidence type="ECO:0000259" key="2">
    <source>
        <dbReference type="PROSITE" id="PS51371"/>
    </source>
</evidence>
<dbReference type="AlphaFoldDB" id="A0A8J8NCF2"/>
<dbReference type="Proteomes" id="UP000785679">
    <property type="component" value="Unassembled WGS sequence"/>
</dbReference>
<accession>A0A8J8NCF2</accession>
<sequence>MTIPIVRTTFEKQLHSTRTTISLKDQLSQDLPGLETTLKDSSQPDETILSQSFDLQNPNFSQDTSPLIVREDTPLSKIHFIFTMLNETLIFVVDEQQRLKGLISKMQFIKRRKSPLEKVEENTNQYSYCVTVKENGGKGRLLLKDGILCKLKNFKDPVNGEMAVLLVKPVQ</sequence>
<comment type="caution">
    <text evidence="3">The sequence shown here is derived from an EMBL/GenBank/DDBJ whole genome shotgun (WGS) entry which is preliminary data.</text>
</comment>
<evidence type="ECO:0000313" key="3">
    <source>
        <dbReference type="EMBL" id="TNV71905.1"/>
    </source>
</evidence>
<feature type="domain" description="CBS" evidence="2">
    <location>
        <begin position="62"/>
        <end position="118"/>
    </location>
</feature>
<dbReference type="EMBL" id="RRYP01025933">
    <property type="protein sequence ID" value="TNV71905.1"/>
    <property type="molecule type" value="Genomic_DNA"/>
</dbReference>
<dbReference type="InterPro" id="IPR046342">
    <property type="entry name" value="CBS_dom_sf"/>
</dbReference>
<dbReference type="InterPro" id="IPR000644">
    <property type="entry name" value="CBS_dom"/>
</dbReference>
<gene>
    <name evidence="3" type="ORF">FGO68_gene568</name>
</gene>
<protein>
    <recommendedName>
        <fullName evidence="2">CBS domain-containing protein</fullName>
    </recommendedName>
</protein>
<keyword evidence="4" id="KW-1185">Reference proteome</keyword>
<dbReference type="PROSITE" id="PS51371">
    <property type="entry name" value="CBS"/>
    <property type="match status" value="1"/>
</dbReference>
<reference evidence="3" key="1">
    <citation type="submission" date="2019-06" db="EMBL/GenBank/DDBJ databases">
        <authorList>
            <person name="Zheng W."/>
        </authorList>
    </citation>
    <scope>NUCLEOTIDE SEQUENCE</scope>
    <source>
        <strain evidence="3">QDHG01</strain>
    </source>
</reference>